<dbReference type="Pfam" id="PF13699">
    <property type="entry name" value="eCIS_core"/>
    <property type="match status" value="1"/>
</dbReference>
<evidence type="ECO:0000313" key="3">
    <source>
        <dbReference type="EMBL" id="TWJ02465.1"/>
    </source>
</evidence>
<name>A0A562UAT8_9SPHI</name>
<proteinExistence type="predicted"/>
<protein>
    <submittedName>
        <fullName evidence="3">Uncharacterized protein DUF4157</fullName>
    </submittedName>
</protein>
<dbReference type="RefSeq" id="WP_211360690.1">
    <property type="nucleotide sequence ID" value="NZ_VLLI01000003.1"/>
</dbReference>
<gene>
    <name evidence="3" type="ORF">JN11_01438</name>
</gene>
<reference evidence="3 4" key="1">
    <citation type="submission" date="2019-07" db="EMBL/GenBank/DDBJ databases">
        <title>Genomic Encyclopedia of Archaeal and Bacterial Type Strains, Phase II (KMG-II): from individual species to whole genera.</title>
        <authorList>
            <person name="Goeker M."/>
        </authorList>
    </citation>
    <scope>NUCLEOTIDE SEQUENCE [LARGE SCALE GENOMIC DNA]</scope>
    <source>
        <strain evidence="3 4">ATCC BAA-1854</strain>
    </source>
</reference>
<evidence type="ECO:0000259" key="2">
    <source>
        <dbReference type="Pfam" id="PF13699"/>
    </source>
</evidence>
<dbReference type="Proteomes" id="UP000317010">
    <property type="component" value="Unassembled WGS sequence"/>
</dbReference>
<comment type="caution">
    <text evidence="3">The sequence shown here is derived from an EMBL/GenBank/DDBJ whole genome shotgun (WGS) entry which is preliminary data.</text>
</comment>
<evidence type="ECO:0000313" key="4">
    <source>
        <dbReference type="Proteomes" id="UP000317010"/>
    </source>
</evidence>
<keyword evidence="4" id="KW-1185">Reference proteome</keyword>
<organism evidence="3 4">
    <name type="scientific">Mucilaginibacter frigoritolerans</name>
    <dbReference type="NCBI Taxonomy" id="652788"/>
    <lineage>
        <taxon>Bacteria</taxon>
        <taxon>Pseudomonadati</taxon>
        <taxon>Bacteroidota</taxon>
        <taxon>Sphingobacteriia</taxon>
        <taxon>Sphingobacteriales</taxon>
        <taxon>Sphingobacteriaceae</taxon>
        <taxon>Mucilaginibacter</taxon>
    </lineage>
</organism>
<sequence>MNAFKLKTTDNRAAISEQNSGRAAFFGSISGISQPNDVHEREADHMADKVMRMSDPSTNQTAFFKPANNHVQRKCQACEEEKKHVHRKESGNGEAQGSHELDSYVNSLGSSGKSMSQSSLQFFEQRFGHDFSNVRVHTDSVAAKSAQSINALAYTTGSNIVFNSGQYAPNSDTGKRLMAHELTHVIQQGGSAKTKIQKADKPAPACALVSAVPSAERFTFVVNTVNFNEGEEDRLKTKIGTIDAATPIDVLGMASAEGPEANNVSLSCNRAHKVADIIRGAGHTVGLENATGGYPGTANIGDYRSVALNYHTPNKPPPPPPACSATPLPAPAPGASGTPLLINPHIPSGSLCRGACGVNCPDTCTHEADQVICLPDSTGTCHFTYTYTGVLSCGSHAGCRTHDDCYDACEAAGDTLGFCHRGCDLDCKSHYDLSTCVGWAQGNGPFDMRLRFSNPPTVSAAIPGPCPP</sequence>
<dbReference type="InterPro" id="IPR025295">
    <property type="entry name" value="eCIS_core_dom"/>
</dbReference>
<accession>A0A562UAT8</accession>
<feature type="region of interest" description="Disordered" evidence="1">
    <location>
        <begin position="82"/>
        <end position="112"/>
    </location>
</feature>
<dbReference type="EMBL" id="VLLI01000003">
    <property type="protein sequence ID" value="TWJ02465.1"/>
    <property type="molecule type" value="Genomic_DNA"/>
</dbReference>
<dbReference type="AlphaFoldDB" id="A0A562UAT8"/>
<evidence type="ECO:0000256" key="1">
    <source>
        <dbReference type="SAM" id="MobiDB-lite"/>
    </source>
</evidence>
<feature type="compositionally biased region" description="Basic and acidic residues" evidence="1">
    <location>
        <begin position="82"/>
        <end position="102"/>
    </location>
</feature>
<feature type="domain" description="eCIS core" evidence="2">
    <location>
        <begin position="117"/>
        <end position="190"/>
    </location>
</feature>